<keyword evidence="3" id="KW-1185">Reference proteome</keyword>
<protein>
    <submittedName>
        <fullName evidence="2">HAD-IIA family hydrolase</fullName>
    </submittedName>
</protein>
<dbReference type="InterPro" id="IPR036412">
    <property type="entry name" value="HAD-like_sf"/>
</dbReference>
<dbReference type="Gene3D" id="3.40.50.1000">
    <property type="entry name" value="HAD superfamily/HAD-like"/>
    <property type="match status" value="2"/>
</dbReference>
<sequence>MKKNIGFLIDMDGVIYRGGELIAGAREFIQMLLREDYPFLFLTNNSQRNCRDVVAKLKRMGIEVEEKHIFTCAIATARYLASQKPGGTAYVIGEGGLLTALHQNGYSIVDDDPDFVVIGEGRTIMLESVDKAINMVLKGAKLIATNLDPYCPSSNDSIRSGCGAFVSMIELATGKKAFSAGKPSPVMMRLAKAELSTRSFNTIMIGDTMETDILGGVQMGFKTVLTLTGSTKMDDLEHYAYGPDHIIRSIHDLLDGESFDKIANGEMALALG</sequence>
<reference evidence="3" key="1">
    <citation type="journal article" date="2019" name="Int. J. Syst. Evol. Microbiol.">
        <title>The Global Catalogue of Microorganisms (GCM) 10K type strain sequencing project: providing services to taxonomists for standard genome sequencing and annotation.</title>
        <authorList>
            <consortium name="The Broad Institute Genomics Platform"/>
            <consortium name="The Broad Institute Genome Sequencing Center for Infectious Disease"/>
            <person name="Wu L."/>
            <person name="Ma J."/>
        </authorList>
    </citation>
    <scope>NUCLEOTIDE SEQUENCE [LARGE SCALE GENOMIC DNA]</scope>
    <source>
        <strain evidence="3">CGMCC 4.7466</strain>
    </source>
</reference>
<name>A0ABV9T5T3_9BACT</name>
<comment type="similarity">
    <text evidence="1">Belongs to the HAD-like hydrolase superfamily.</text>
</comment>
<dbReference type="InterPro" id="IPR006357">
    <property type="entry name" value="HAD-SF_hydro_IIA"/>
</dbReference>
<dbReference type="InterPro" id="IPR023214">
    <property type="entry name" value="HAD_sf"/>
</dbReference>
<organism evidence="2 3">
    <name type="scientific">Negadavirga shengliensis</name>
    <dbReference type="NCBI Taxonomy" id="1389218"/>
    <lineage>
        <taxon>Bacteria</taxon>
        <taxon>Pseudomonadati</taxon>
        <taxon>Bacteroidota</taxon>
        <taxon>Cytophagia</taxon>
        <taxon>Cytophagales</taxon>
        <taxon>Cyclobacteriaceae</taxon>
        <taxon>Negadavirga</taxon>
    </lineage>
</organism>
<dbReference type="Pfam" id="PF13242">
    <property type="entry name" value="Hydrolase_like"/>
    <property type="match status" value="1"/>
</dbReference>
<dbReference type="NCBIfam" id="TIGR01460">
    <property type="entry name" value="HAD-SF-IIA"/>
    <property type="match status" value="1"/>
</dbReference>
<dbReference type="PIRSF" id="PIRSF000915">
    <property type="entry name" value="PGP-type_phosphatase"/>
    <property type="match status" value="1"/>
</dbReference>
<dbReference type="PANTHER" id="PTHR19288:SF46">
    <property type="entry name" value="HALOACID DEHALOGENASE-LIKE HYDROLASE DOMAIN-CONTAINING PROTEIN 2"/>
    <property type="match status" value="1"/>
</dbReference>
<accession>A0ABV9T5T3</accession>
<dbReference type="SUPFAM" id="SSF56784">
    <property type="entry name" value="HAD-like"/>
    <property type="match status" value="1"/>
</dbReference>
<dbReference type="Pfam" id="PF13344">
    <property type="entry name" value="Hydrolase_6"/>
    <property type="match status" value="1"/>
</dbReference>
<dbReference type="CDD" id="cd07530">
    <property type="entry name" value="HAD_Pase_UmpH-like"/>
    <property type="match status" value="1"/>
</dbReference>
<dbReference type="EMBL" id="JBHSJJ010000013">
    <property type="protein sequence ID" value="MFC4873842.1"/>
    <property type="molecule type" value="Genomic_DNA"/>
</dbReference>
<comment type="caution">
    <text evidence="2">The sequence shown here is derived from an EMBL/GenBank/DDBJ whole genome shotgun (WGS) entry which is preliminary data.</text>
</comment>
<evidence type="ECO:0000313" key="3">
    <source>
        <dbReference type="Proteomes" id="UP001595818"/>
    </source>
</evidence>
<evidence type="ECO:0000256" key="1">
    <source>
        <dbReference type="PIRNR" id="PIRNR000915"/>
    </source>
</evidence>
<evidence type="ECO:0000313" key="2">
    <source>
        <dbReference type="EMBL" id="MFC4873842.1"/>
    </source>
</evidence>
<dbReference type="RefSeq" id="WP_377067104.1">
    <property type="nucleotide sequence ID" value="NZ_JBHSJJ010000013.1"/>
</dbReference>
<keyword evidence="2" id="KW-0378">Hydrolase</keyword>
<proteinExistence type="inferred from homology"/>
<dbReference type="GO" id="GO:0016787">
    <property type="term" value="F:hydrolase activity"/>
    <property type="evidence" value="ECO:0007669"/>
    <property type="project" value="UniProtKB-KW"/>
</dbReference>
<dbReference type="Proteomes" id="UP001595818">
    <property type="component" value="Unassembled WGS sequence"/>
</dbReference>
<gene>
    <name evidence="2" type="ORF">ACFPFU_19215</name>
</gene>
<dbReference type="PANTHER" id="PTHR19288">
    <property type="entry name" value="4-NITROPHENYLPHOSPHATASE-RELATED"/>
    <property type="match status" value="1"/>
</dbReference>